<dbReference type="Proteomes" id="UP000267535">
    <property type="component" value="Unassembled WGS sequence"/>
</dbReference>
<dbReference type="EMBL" id="RQXV01000009">
    <property type="protein sequence ID" value="RRC98046.1"/>
    <property type="molecule type" value="Genomic_DNA"/>
</dbReference>
<keyword evidence="3" id="KW-0285">Flavoprotein</keyword>
<evidence type="ECO:0000256" key="3">
    <source>
        <dbReference type="ARBA" id="ARBA00022630"/>
    </source>
</evidence>
<evidence type="ECO:0000256" key="4">
    <source>
        <dbReference type="ARBA" id="ARBA00022827"/>
    </source>
</evidence>
<dbReference type="InterPro" id="IPR036188">
    <property type="entry name" value="FAD/NAD-bd_sf"/>
</dbReference>
<feature type="domain" description="FAD/NAD(P)-binding" evidence="5">
    <location>
        <begin position="5"/>
        <end position="288"/>
    </location>
</feature>
<dbReference type="PANTHER" id="PTHR43429">
    <property type="entry name" value="PYRIDINE NUCLEOTIDE-DISULFIDE OXIDOREDUCTASE DOMAIN-CONTAINING"/>
    <property type="match status" value="1"/>
</dbReference>
<dbReference type="NCBIfam" id="NF045765">
    <property type="entry name" value="PhenlGlyoxDHPadH"/>
    <property type="match status" value="1"/>
</dbReference>
<evidence type="ECO:0000259" key="5">
    <source>
        <dbReference type="Pfam" id="PF07992"/>
    </source>
</evidence>
<sequence>MQHSKYLIIGSSHAALEAVAAIRMQDPDGSLTLITRDKHLPYSPTVLPYVVSGRSQPDNINLKDQAYFDLHAIEFIPGRKVEKIEPENHCVILDNGQQWQYDKLLLATGASPLIPPISGLDQTEFLVLRTLEDAIALRQASSQAKKAIVLGAGLVGMHGAENLAEAGLDVTVVEMQTQVLPGYFDPQAAGLIESAFSQHGVTMKMGHRAVRIEQQDNGCQVELENGETLEADLLLVSTGVKPVTDYCAGSGIETDQGILVDDHMATNQTDIWAAGDVTQAGDFYSNAQVVTGILPDAVEQGRIAGMAMSEDPCLKSYNGGIPINTYTFYGQQAISVGVSDLSTGTLADCSEVELSVDTDNGFFQKIIFKDNQLQGISGINAALDPGIMWQLILRRIDLADDKADFVAKPLETGRRLMSRTWR</sequence>
<dbReference type="Pfam" id="PF07992">
    <property type="entry name" value="Pyr_redox_2"/>
    <property type="match status" value="1"/>
</dbReference>
<dbReference type="InterPro" id="IPR023753">
    <property type="entry name" value="FAD/NAD-binding_dom"/>
</dbReference>
<dbReference type="GO" id="GO:0016491">
    <property type="term" value="F:oxidoreductase activity"/>
    <property type="evidence" value="ECO:0007669"/>
    <property type="project" value="InterPro"/>
</dbReference>
<keyword evidence="4" id="KW-0274">FAD</keyword>
<reference evidence="6 7" key="1">
    <citation type="submission" date="2018-11" db="EMBL/GenBank/DDBJ databases">
        <title>The draft genome sequence of Amphritea balenae JAMM 1525T.</title>
        <authorList>
            <person name="Fang Z."/>
            <person name="Zhang Y."/>
            <person name="Han X."/>
        </authorList>
    </citation>
    <scope>NUCLEOTIDE SEQUENCE [LARGE SCALE GENOMIC DNA]</scope>
    <source>
        <strain evidence="6 7">JAMM 1525</strain>
    </source>
</reference>
<proteinExistence type="inferred from homology"/>
<name>A0A3P1SLN3_9GAMM</name>
<comment type="similarity">
    <text evidence="2">Belongs to the FAD-dependent oxidoreductase family.</text>
</comment>
<dbReference type="AlphaFoldDB" id="A0A3P1SLN3"/>
<dbReference type="SUPFAM" id="SSF51905">
    <property type="entry name" value="FAD/NAD(P)-binding domain"/>
    <property type="match status" value="2"/>
</dbReference>
<dbReference type="PRINTS" id="PR00411">
    <property type="entry name" value="PNDRDTASEI"/>
</dbReference>
<keyword evidence="7" id="KW-1185">Reference proteome</keyword>
<protein>
    <submittedName>
        <fullName evidence="6">NAD(P)/FAD-dependent oxidoreductase</fullName>
    </submittedName>
</protein>
<comment type="cofactor">
    <cofactor evidence="1">
        <name>FAD</name>
        <dbReference type="ChEBI" id="CHEBI:57692"/>
    </cofactor>
</comment>
<comment type="caution">
    <text evidence="6">The sequence shown here is derived from an EMBL/GenBank/DDBJ whole genome shotgun (WGS) entry which is preliminary data.</text>
</comment>
<dbReference type="RefSeq" id="WP_124927141.1">
    <property type="nucleotide sequence ID" value="NZ_BMOH01000003.1"/>
</dbReference>
<gene>
    <name evidence="6" type="ORF">EHS89_15850</name>
</gene>
<evidence type="ECO:0000313" key="6">
    <source>
        <dbReference type="EMBL" id="RRC98046.1"/>
    </source>
</evidence>
<evidence type="ECO:0000256" key="1">
    <source>
        <dbReference type="ARBA" id="ARBA00001974"/>
    </source>
</evidence>
<organism evidence="6 7">
    <name type="scientific">Amphritea balenae</name>
    <dbReference type="NCBI Taxonomy" id="452629"/>
    <lineage>
        <taxon>Bacteria</taxon>
        <taxon>Pseudomonadati</taxon>
        <taxon>Pseudomonadota</taxon>
        <taxon>Gammaproteobacteria</taxon>
        <taxon>Oceanospirillales</taxon>
        <taxon>Oceanospirillaceae</taxon>
        <taxon>Amphritea</taxon>
    </lineage>
</organism>
<dbReference type="InterPro" id="IPR050260">
    <property type="entry name" value="FAD-bd_OxRdtase"/>
</dbReference>
<dbReference type="PRINTS" id="PR00368">
    <property type="entry name" value="FADPNR"/>
</dbReference>
<evidence type="ECO:0000313" key="7">
    <source>
        <dbReference type="Proteomes" id="UP000267535"/>
    </source>
</evidence>
<dbReference type="PANTHER" id="PTHR43429:SF3">
    <property type="entry name" value="NITRITE REDUCTASE [NAD(P)H]"/>
    <property type="match status" value="1"/>
</dbReference>
<dbReference type="InterPro" id="IPR054806">
    <property type="entry name" value="PadH"/>
</dbReference>
<accession>A0A3P1SLN3</accession>
<dbReference type="Gene3D" id="3.50.50.60">
    <property type="entry name" value="FAD/NAD(P)-binding domain"/>
    <property type="match status" value="2"/>
</dbReference>
<dbReference type="OrthoDB" id="9800607at2"/>
<evidence type="ECO:0000256" key="2">
    <source>
        <dbReference type="ARBA" id="ARBA00006442"/>
    </source>
</evidence>